<protein>
    <submittedName>
        <fullName evidence="1">Uncharacterized protein</fullName>
    </submittedName>
</protein>
<dbReference type="OrthoDB" id="3145912at2759"/>
<gene>
    <name evidence="1" type="ORF">MVEN_01627900</name>
</gene>
<dbReference type="Proteomes" id="UP000620124">
    <property type="component" value="Unassembled WGS sequence"/>
</dbReference>
<dbReference type="AlphaFoldDB" id="A0A8H6XQI6"/>
<keyword evidence="2" id="KW-1185">Reference proteome</keyword>
<evidence type="ECO:0000313" key="2">
    <source>
        <dbReference type="Proteomes" id="UP000620124"/>
    </source>
</evidence>
<accession>A0A8H6XQI6</accession>
<reference evidence="1" key="1">
    <citation type="submission" date="2020-05" db="EMBL/GenBank/DDBJ databases">
        <title>Mycena genomes resolve the evolution of fungal bioluminescence.</title>
        <authorList>
            <person name="Tsai I.J."/>
        </authorList>
    </citation>
    <scope>NUCLEOTIDE SEQUENCE</scope>
    <source>
        <strain evidence="1">CCC161011</strain>
    </source>
</reference>
<evidence type="ECO:0000313" key="1">
    <source>
        <dbReference type="EMBL" id="KAF7344677.1"/>
    </source>
</evidence>
<proteinExistence type="predicted"/>
<comment type="caution">
    <text evidence="1">The sequence shown here is derived from an EMBL/GenBank/DDBJ whole genome shotgun (WGS) entry which is preliminary data.</text>
</comment>
<sequence>MGTSPSIGVDEQCRFPIDLEREIFETTALSQPSTIADLLLVAQRVKNWVEPFLYRVIFICGSKRMDGLPRFTPRFDTRSRGGDAILGACSGVTELFLSHGVSGDMTAVLEAMFNLRRLTVEIDPLFSGKPIDFAHPLFRHLTHLEILDSARDRATSQWMGVTSLPTITHLAFSDQAFCPIFSDILAKWAQLQCLVFLCNDPEQIAAARRLAEDPRFVASGTMDVYLDWQRGVRGGQDYWSRANAFIARKRAGKVEPFVYEMAPVDP</sequence>
<dbReference type="EMBL" id="JACAZI010000014">
    <property type="protein sequence ID" value="KAF7344677.1"/>
    <property type="molecule type" value="Genomic_DNA"/>
</dbReference>
<name>A0A8H6XQI6_9AGAR</name>
<organism evidence="1 2">
    <name type="scientific">Mycena venus</name>
    <dbReference type="NCBI Taxonomy" id="2733690"/>
    <lineage>
        <taxon>Eukaryota</taxon>
        <taxon>Fungi</taxon>
        <taxon>Dikarya</taxon>
        <taxon>Basidiomycota</taxon>
        <taxon>Agaricomycotina</taxon>
        <taxon>Agaricomycetes</taxon>
        <taxon>Agaricomycetidae</taxon>
        <taxon>Agaricales</taxon>
        <taxon>Marasmiineae</taxon>
        <taxon>Mycenaceae</taxon>
        <taxon>Mycena</taxon>
    </lineage>
</organism>